<proteinExistence type="predicted"/>
<dbReference type="EMBL" id="JACGXN010000001">
    <property type="protein sequence ID" value="MBA8876651.1"/>
    <property type="molecule type" value="Genomic_DNA"/>
</dbReference>
<sequence>MQNELGELLSKLSDAQKELIISTAKSNAFPDNNTLRKIATLALNISAVEGLIADTQTRAKRAKMTKAND</sequence>
<keyword evidence="2" id="KW-1185">Reference proteome</keyword>
<gene>
    <name evidence="1" type="ORF">FHW16_000333</name>
</gene>
<comment type="caution">
    <text evidence="1">The sequence shown here is derived from an EMBL/GenBank/DDBJ whole genome shotgun (WGS) entry which is preliminary data.</text>
</comment>
<dbReference type="AlphaFoldDB" id="A0A839E9U7"/>
<organism evidence="1 2">
    <name type="scientific">Phyllobacterium myrsinacearum</name>
    <dbReference type="NCBI Taxonomy" id="28101"/>
    <lineage>
        <taxon>Bacteria</taxon>
        <taxon>Pseudomonadati</taxon>
        <taxon>Pseudomonadota</taxon>
        <taxon>Alphaproteobacteria</taxon>
        <taxon>Hyphomicrobiales</taxon>
        <taxon>Phyllobacteriaceae</taxon>
        <taxon>Phyllobacterium</taxon>
    </lineage>
</organism>
<evidence type="ECO:0000313" key="2">
    <source>
        <dbReference type="Proteomes" id="UP000549052"/>
    </source>
</evidence>
<evidence type="ECO:0000313" key="1">
    <source>
        <dbReference type="EMBL" id="MBA8876651.1"/>
    </source>
</evidence>
<name>A0A839E9U7_9HYPH</name>
<dbReference type="RefSeq" id="WP_182547425.1">
    <property type="nucleotide sequence ID" value="NZ_JACGXN010000001.1"/>
</dbReference>
<reference evidence="1 2" key="1">
    <citation type="submission" date="2020-07" db="EMBL/GenBank/DDBJ databases">
        <title>Genomic Encyclopedia of Type Strains, Phase IV (KMG-V): Genome sequencing to study the core and pangenomes of soil and plant-associated prokaryotes.</title>
        <authorList>
            <person name="Whitman W."/>
        </authorList>
    </citation>
    <scope>NUCLEOTIDE SEQUENCE [LARGE SCALE GENOMIC DNA]</scope>
    <source>
        <strain evidence="1 2">AN3</strain>
    </source>
</reference>
<accession>A0A839E9U7</accession>
<protein>
    <submittedName>
        <fullName evidence="1">Uncharacterized protein</fullName>
    </submittedName>
</protein>
<dbReference type="Proteomes" id="UP000549052">
    <property type="component" value="Unassembled WGS sequence"/>
</dbReference>